<dbReference type="EMBL" id="QZXA01000011">
    <property type="protein sequence ID" value="RJT30142.1"/>
    <property type="molecule type" value="Genomic_DNA"/>
</dbReference>
<evidence type="ECO:0000313" key="1">
    <source>
        <dbReference type="EMBL" id="RJT30142.1"/>
    </source>
</evidence>
<sequence>MNATRRALVERLFDDLIDVIQSRPEQRWRSVDITAWAIRLAGNLATGVAIGIGIAAGRVLAG</sequence>
<evidence type="ECO:0000313" key="2">
    <source>
        <dbReference type="Proteomes" id="UP000275530"/>
    </source>
</evidence>
<name>A0A6M7TEC7_9HYPH</name>
<protein>
    <submittedName>
        <fullName evidence="1">Uncharacterized protein</fullName>
    </submittedName>
</protein>
<reference evidence="1 2" key="1">
    <citation type="submission" date="2018-09" db="EMBL/GenBank/DDBJ databases">
        <title>Mesorhizobium carmichaelinearum sp. nov. isolated from Carmichaelinea spp. root nodules in New Zealand.</title>
        <authorList>
            <person name="De Meyer S.E."/>
        </authorList>
    </citation>
    <scope>NUCLEOTIDE SEQUENCE [LARGE SCALE GENOMIC DNA]</scope>
    <source>
        <strain evidence="1 2">LMG 28313</strain>
    </source>
</reference>
<gene>
    <name evidence="1" type="ORF">D3242_25825</name>
</gene>
<proteinExistence type="predicted"/>
<comment type="caution">
    <text evidence="1">The sequence shown here is derived from an EMBL/GenBank/DDBJ whole genome shotgun (WGS) entry which is preliminary data.</text>
</comment>
<organism evidence="1 2">
    <name type="scientific">Mesorhizobium jarvisii</name>
    <dbReference type="NCBI Taxonomy" id="1777867"/>
    <lineage>
        <taxon>Bacteria</taxon>
        <taxon>Pseudomonadati</taxon>
        <taxon>Pseudomonadota</taxon>
        <taxon>Alphaproteobacteria</taxon>
        <taxon>Hyphomicrobiales</taxon>
        <taxon>Phyllobacteriaceae</taxon>
        <taxon>Mesorhizobium</taxon>
    </lineage>
</organism>
<accession>A0A6M7TEC7</accession>
<dbReference type="Proteomes" id="UP000275530">
    <property type="component" value="Unassembled WGS sequence"/>
</dbReference>
<keyword evidence="2" id="KW-1185">Reference proteome</keyword>
<dbReference type="AlphaFoldDB" id="A0A6M7TEC7"/>